<gene>
    <name evidence="16" type="ORF">MNBD_CHLOROFLEXI01-5114</name>
</gene>
<keyword evidence="8" id="KW-0067">ATP-binding</keyword>
<dbReference type="GO" id="GO:0046872">
    <property type="term" value="F:metal ion binding"/>
    <property type="evidence" value="ECO:0007669"/>
    <property type="project" value="UniProtKB-KW"/>
</dbReference>
<keyword evidence="3" id="KW-0813">Transport</keyword>
<keyword evidence="12" id="KW-0406">Ion transport</keyword>
<dbReference type="SFLD" id="SFLDS00003">
    <property type="entry name" value="Haloacid_Dehalogenase"/>
    <property type="match status" value="1"/>
</dbReference>
<dbReference type="InterPro" id="IPR027256">
    <property type="entry name" value="P-typ_ATPase_IB"/>
</dbReference>
<evidence type="ECO:0000256" key="14">
    <source>
        <dbReference type="SAM" id="Phobius"/>
    </source>
</evidence>
<dbReference type="NCBIfam" id="TIGR01494">
    <property type="entry name" value="ATPase_P-type"/>
    <property type="match status" value="1"/>
</dbReference>
<dbReference type="InterPro" id="IPR059000">
    <property type="entry name" value="ATPase_P-type_domA"/>
</dbReference>
<keyword evidence="7" id="KW-0547">Nucleotide-binding</keyword>
<feature type="transmembrane region" description="Helical" evidence="14">
    <location>
        <begin position="56"/>
        <end position="75"/>
    </location>
</feature>
<dbReference type="GO" id="GO:0019829">
    <property type="term" value="F:ATPase-coupled monoatomic cation transmembrane transporter activity"/>
    <property type="evidence" value="ECO:0007669"/>
    <property type="project" value="InterPro"/>
</dbReference>
<keyword evidence="6" id="KW-0479">Metal-binding</keyword>
<accession>A0A3B0VYR3</accession>
<proteinExistence type="inferred from homology"/>
<dbReference type="Gene3D" id="3.40.50.1000">
    <property type="entry name" value="HAD superfamily/HAD-like"/>
    <property type="match status" value="1"/>
</dbReference>
<dbReference type="CDD" id="cd07551">
    <property type="entry name" value="P-type_ATPase_HM_ZosA_PfeT-like"/>
    <property type="match status" value="1"/>
</dbReference>
<evidence type="ECO:0000256" key="3">
    <source>
        <dbReference type="ARBA" id="ARBA00022448"/>
    </source>
</evidence>
<keyword evidence="9" id="KW-0460">Magnesium</keyword>
<dbReference type="PRINTS" id="PR00941">
    <property type="entry name" value="CDATPASE"/>
</dbReference>
<dbReference type="PRINTS" id="PR00119">
    <property type="entry name" value="CATATPASE"/>
</dbReference>
<evidence type="ECO:0000313" key="16">
    <source>
        <dbReference type="EMBL" id="VAW42079.1"/>
    </source>
</evidence>
<protein>
    <submittedName>
        <fullName evidence="16">Lead, cadmium, zinc and mercury transporting ATPase Copper-translocating P-type ATPase</fullName>
        <ecNumber evidence="16">3.6.3.3</ecNumber>
        <ecNumber evidence="16">3.6.3.4</ecNumber>
    </submittedName>
</protein>
<evidence type="ECO:0000256" key="5">
    <source>
        <dbReference type="ARBA" id="ARBA00022692"/>
    </source>
</evidence>
<dbReference type="SFLD" id="SFLDG00002">
    <property type="entry name" value="C1.7:_P-type_atpase_like"/>
    <property type="match status" value="1"/>
</dbReference>
<evidence type="ECO:0000259" key="15">
    <source>
        <dbReference type="Pfam" id="PF00122"/>
    </source>
</evidence>
<evidence type="ECO:0000256" key="9">
    <source>
        <dbReference type="ARBA" id="ARBA00022842"/>
    </source>
</evidence>
<dbReference type="NCBIfam" id="TIGR01525">
    <property type="entry name" value="ATPase-IB_hvy"/>
    <property type="match status" value="1"/>
</dbReference>
<dbReference type="SUPFAM" id="SSF81665">
    <property type="entry name" value="Calcium ATPase, transmembrane domain M"/>
    <property type="match status" value="1"/>
</dbReference>
<dbReference type="FunFam" id="2.70.150.10:FF:000002">
    <property type="entry name" value="Copper-transporting ATPase 1, putative"/>
    <property type="match status" value="1"/>
</dbReference>
<comment type="subcellular location">
    <subcellularLocation>
        <location evidence="1">Cell membrane</location>
        <topology evidence="1">Multi-pass membrane protein</topology>
    </subcellularLocation>
</comment>
<dbReference type="SFLD" id="SFLDF00027">
    <property type="entry name" value="p-type_atpase"/>
    <property type="match status" value="1"/>
</dbReference>
<evidence type="ECO:0000256" key="4">
    <source>
        <dbReference type="ARBA" id="ARBA00022475"/>
    </source>
</evidence>
<dbReference type="EMBL" id="UOEU01000887">
    <property type="protein sequence ID" value="VAW42079.1"/>
    <property type="molecule type" value="Genomic_DNA"/>
</dbReference>
<evidence type="ECO:0000256" key="12">
    <source>
        <dbReference type="ARBA" id="ARBA00023065"/>
    </source>
</evidence>
<evidence type="ECO:0000256" key="2">
    <source>
        <dbReference type="ARBA" id="ARBA00006024"/>
    </source>
</evidence>
<dbReference type="InterPro" id="IPR018303">
    <property type="entry name" value="ATPase_P-typ_P_site"/>
</dbReference>
<dbReference type="InterPro" id="IPR001757">
    <property type="entry name" value="P_typ_ATPase"/>
</dbReference>
<dbReference type="Gene3D" id="2.70.150.10">
    <property type="entry name" value="Calcium-transporting ATPase, cytoplasmic transduction domain A"/>
    <property type="match status" value="1"/>
</dbReference>
<feature type="transmembrane region" description="Helical" evidence="14">
    <location>
        <begin position="259"/>
        <end position="279"/>
    </location>
</feature>
<feature type="transmembrane region" description="Helical" evidence="14">
    <location>
        <begin position="609"/>
        <end position="635"/>
    </location>
</feature>
<dbReference type="NCBIfam" id="TIGR01511">
    <property type="entry name" value="ATPase-IB1_Cu"/>
    <property type="match status" value="1"/>
</dbReference>
<dbReference type="InterPro" id="IPR036412">
    <property type="entry name" value="HAD-like_sf"/>
</dbReference>
<organism evidence="16">
    <name type="scientific">hydrothermal vent metagenome</name>
    <dbReference type="NCBI Taxonomy" id="652676"/>
    <lineage>
        <taxon>unclassified sequences</taxon>
        <taxon>metagenomes</taxon>
        <taxon>ecological metagenomes</taxon>
    </lineage>
</organism>
<dbReference type="EC" id="3.6.3.3" evidence="16"/>
<dbReference type="InterPro" id="IPR023299">
    <property type="entry name" value="ATPase_P-typ_cyto_dom_N"/>
</dbReference>
<dbReference type="Pfam" id="PF00702">
    <property type="entry name" value="Hydrolase"/>
    <property type="match status" value="1"/>
</dbReference>
<dbReference type="InterPro" id="IPR008250">
    <property type="entry name" value="ATPase_P-typ_transduc_dom_A_sf"/>
</dbReference>
<evidence type="ECO:0000256" key="13">
    <source>
        <dbReference type="ARBA" id="ARBA00023136"/>
    </source>
</evidence>
<dbReference type="PROSITE" id="PS00154">
    <property type="entry name" value="ATPASE_E1_E2"/>
    <property type="match status" value="1"/>
</dbReference>
<dbReference type="Gene3D" id="3.40.1110.10">
    <property type="entry name" value="Calcium-transporting ATPase, cytoplasmic domain N"/>
    <property type="match status" value="1"/>
</dbReference>
<dbReference type="SUPFAM" id="SSF81660">
    <property type="entry name" value="Metal cation-transporting ATPase, ATP-binding domain N"/>
    <property type="match status" value="1"/>
</dbReference>
<keyword evidence="5 14" id="KW-0812">Transmembrane</keyword>
<dbReference type="FunFam" id="3.40.50.1000:FF:000020">
    <property type="entry name" value="Probable cation-transporting P-type ATPase"/>
    <property type="match status" value="1"/>
</dbReference>
<dbReference type="InterPro" id="IPR051949">
    <property type="entry name" value="Cation_Transport_ATPase"/>
</dbReference>
<evidence type="ECO:0000256" key="6">
    <source>
        <dbReference type="ARBA" id="ARBA00022723"/>
    </source>
</evidence>
<dbReference type="GO" id="GO:0005524">
    <property type="term" value="F:ATP binding"/>
    <property type="evidence" value="ECO:0007669"/>
    <property type="project" value="UniProtKB-KW"/>
</dbReference>
<dbReference type="PANTHER" id="PTHR43079">
    <property type="entry name" value="PROBABLE CADMIUM/ZINC-TRANSPORTING ATPASE HMA1"/>
    <property type="match status" value="1"/>
</dbReference>
<name>A0A3B0VYR3_9ZZZZ</name>
<feature type="transmembrane region" description="Helical" evidence="14">
    <location>
        <begin position="291"/>
        <end position="315"/>
    </location>
</feature>
<evidence type="ECO:0000256" key="1">
    <source>
        <dbReference type="ARBA" id="ARBA00004651"/>
    </source>
</evidence>
<dbReference type="GO" id="GO:0016887">
    <property type="term" value="F:ATP hydrolysis activity"/>
    <property type="evidence" value="ECO:0007669"/>
    <property type="project" value="InterPro"/>
</dbReference>
<keyword evidence="11 14" id="KW-1133">Transmembrane helix</keyword>
<sequence length="658" mass="70096">MKTRAKINSDKKEVAPPSLVQQAWGWLANGRIEPIFTLITLLTMIGGYIAERQEAMGLMTALYIIAYVTGGAFGVKGGVQSLRNRTIDIDLLMILAAIGAAIVGQPFEGAMLLFLFSLSNVLQKFAMERTRNAIKALMELRPAQALVRRGSKTYLLPIEKVMVSDRIIIKPGERLPLDGVVVDGRSSIDQSSITGESMPVSKAIGDTVFAGTINKNGSLEVRVSKLAKDSTLAKLIQMVEEAHSEKAETQRFIDTAEQYYAMGVIVLTAVVAVVPMLFWQEPFNAAFYRAMTVMVAASPCALVISTPATVLSAIGNGARRGILFKGGVYVENAATIKVIAFDKTGTLTQGDPQVTDIVTLADGRSQNDLLALAAAVEAKSEHPLAQATVKAAQKRDLTWAEAVDFQATTGLGVEATVDQKIIRIGNGRFLANFKTTGLAAAQAEVDRLQAMGKTSVLVAEIEPETETAVLLGVLAYADVIRPDAPDVIRALHANGVEHVVMLTGDHEAVAKQIAAQIGVDAYFADLMPEDKVTAVKKVRQQYGPVAMVGDGVNDAPALATADIGIAMGAAGSDVALETADIVLMSDDLNNLPYAIGLSRKTRRTLLQNLGFAMFMIVLMLGAIFFSGLALPAVVIGHEGGTVLVSLNGLRMLGYKQNV</sequence>
<evidence type="ECO:0000256" key="8">
    <source>
        <dbReference type="ARBA" id="ARBA00022840"/>
    </source>
</evidence>
<dbReference type="NCBIfam" id="TIGR01512">
    <property type="entry name" value="ATPase-IB2_Cd"/>
    <property type="match status" value="1"/>
</dbReference>
<evidence type="ECO:0000256" key="10">
    <source>
        <dbReference type="ARBA" id="ARBA00022967"/>
    </source>
</evidence>
<dbReference type="Pfam" id="PF00122">
    <property type="entry name" value="E1-E2_ATPase"/>
    <property type="match status" value="1"/>
</dbReference>
<dbReference type="EC" id="3.6.3.4" evidence="16"/>
<dbReference type="SUPFAM" id="SSF81653">
    <property type="entry name" value="Calcium ATPase, transduction domain A"/>
    <property type="match status" value="1"/>
</dbReference>
<reference evidence="16" key="1">
    <citation type="submission" date="2018-06" db="EMBL/GenBank/DDBJ databases">
        <authorList>
            <person name="Zhirakovskaya E."/>
        </authorList>
    </citation>
    <scope>NUCLEOTIDE SEQUENCE</scope>
</reference>
<dbReference type="InterPro" id="IPR044492">
    <property type="entry name" value="P_typ_ATPase_HD_dom"/>
</dbReference>
<dbReference type="InterPro" id="IPR023298">
    <property type="entry name" value="ATPase_P-typ_TM_dom_sf"/>
</dbReference>
<feature type="domain" description="P-type ATPase A" evidence="15">
    <location>
        <begin position="140"/>
        <end position="240"/>
    </location>
</feature>
<keyword evidence="10" id="KW-1278">Translocase</keyword>
<evidence type="ECO:0000256" key="7">
    <source>
        <dbReference type="ARBA" id="ARBA00022741"/>
    </source>
</evidence>
<keyword evidence="16" id="KW-0378">Hydrolase</keyword>
<dbReference type="AlphaFoldDB" id="A0A3B0VYR3"/>
<comment type="similarity">
    <text evidence="2">Belongs to the cation transport ATPase (P-type) (TC 3.A.3) family. Type IB subfamily.</text>
</comment>
<dbReference type="InterPro" id="IPR023214">
    <property type="entry name" value="HAD_sf"/>
</dbReference>
<keyword evidence="13 14" id="KW-0472">Membrane</keyword>
<dbReference type="PANTHER" id="PTHR43079:SF1">
    <property type="entry name" value="CADMIUM_ZINC-TRANSPORTING ATPASE HMA1, CHLOROPLASTIC-RELATED"/>
    <property type="match status" value="1"/>
</dbReference>
<dbReference type="SUPFAM" id="SSF56784">
    <property type="entry name" value="HAD-like"/>
    <property type="match status" value="1"/>
</dbReference>
<evidence type="ECO:0000256" key="11">
    <source>
        <dbReference type="ARBA" id="ARBA00022989"/>
    </source>
</evidence>
<keyword evidence="4" id="KW-1003">Cell membrane</keyword>
<dbReference type="GO" id="GO:0005886">
    <property type="term" value="C:plasma membrane"/>
    <property type="evidence" value="ECO:0007669"/>
    <property type="project" value="UniProtKB-SubCell"/>
</dbReference>